<evidence type="ECO:0000259" key="3">
    <source>
        <dbReference type="Pfam" id="PF03629"/>
    </source>
</evidence>
<dbReference type="InterPro" id="IPR008979">
    <property type="entry name" value="Galactose-bd-like_sf"/>
</dbReference>
<keyword evidence="1" id="KW-0378">Hydrolase</keyword>
<dbReference type="Pfam" id="PF03629">
    <property type="entry name" value="SASA"/>
    <property type="match status" value="1"/>
</dbReference>
<feature type="signal peptide" evidence="2">
    <location>
        <begin position="1"/>
        <end position="25"/>
    </location>
</feature>
<dbReference type="RefSeq" id="WP_377906850.1">
    <property type="nucleotide sequence ID" value="NZ_JBHRZS010000007.1"/>
</dbReference>
<sequence length="639" mass="71440">MKNARLFLLSIPLLIGLSCSTPSYDSEVILPKIISEGMVFQRGEILKVWGKGIPGRKVRVTLAGVVSSNTVLEDSTWHVELPELTAGGPYVLAVNQVQVNDVYIGDVWLAGGQSNMEWPLKAGVVGAEQEYEQGGFENIRFFKVPNSYSAFPQPDVAGGEWKKATPENMHDFSAVAWFFAKKNRAEKDVPVGIIESNWGGSPAEGWTDLEVLVGLEKSFSEKSQEILSNPDVYEAENVANEKRREIRDILVKGPDSLASFEVSSIGYNDASWRRVNLPSANPLQHIAWVRKSFRLNSTEEVSLTLASIDQQAYVYINGRLLFYKDWGVAMPVLDVPSEWLFKGSNVITVRAANTWNNEPRIGSKDEMYLTVSGQKVSLEGTWAYSNSIVEPQLPKVEWLSFQPGMMYNAMIYPLINYPIKGAIWYQGESNAGRHEEYRELFSAMIQNWRDKWGIGDFPFLFVQLANFMEPQEVQPDSDWAFLREAQDQTLSLPNTGMAVIIDIGEADDIHPRNKKDVGERLWLLAKKVAFEEDVLAEGPRIDTVIQNESTLILTFKSVGEGLKLTQGDQAQAFILGNEKGQFVKAEASILGENQVQIDLEGKAEITEIRYAWADNPAVNLINSAGLPAVPFRFLLSEEK</sequence>
<dbReference type="InterPro" id="IPR005181">
    <property type="entry name" value="SASA"/>
</dbReference>
<protein>
    <submittedName>
        <fullName evidence="4">Sialate O-acetylesterase</fullName>
    </submittedName>
</protein>
<dbReference type="PANTHER" id="PTHR22901">
    <property type="entry name" value="SIALATE O-ACETYLESTERASE"/>
    <property type="match status" value="1"/>
</dbReference>
<dbReference type="Gene3D" id="3.40.50.1110">
    <property type="entry name" value="SGNH hydrolase"/>
    <property type="match status" value="2"/>
</dbReference>
<reference evidence="5" key="1">
    <citation type="journal article" date="2019" name="Int. J. Syst. Evol. Microbiol.">
        <title>The Global Catalogue of Microorganisms (GCM) 10K type strain sequencing project: providing services to taxonomists for standard genome sequencing and annotation.</title>
        <authorList>
            <consortium name="The Broad Institute Genomics Platform"/>
            <consortium name="The Broad Institute Genome Sequencing Center for Infectious Disease"/>
            <person name="Wu L."/>
            <person name="Ma J."/>
        </authorList>
    </citation>
    <scope>NUCLEOTIDE SEQUENCE [LARGE SCALE GENOMIC DNA]</scope>
    <source>
        <strain evidence="5">CCUG 60523</strain>
    </source>
</reference>
<evidence type="ECO:0000313" key="5">
    <source>
        <dbReference type="Proteomes" id="UP001595805"/>
    </source>
</evidence>
<dbReference type="Proteomes" id="UP001595805">
    <property type="component" value="Unassembled WGS sequence"/>
</dbReference>
<comment type="caution">
    <text evidence="4">The sequence shown here is derived from an EMBL/GenBank/DDBJ whole genome shotgun (WGS) entry which is preliminary data.</text>
</comment>
<dbReference type="PANTHER" id="PTHR22901:SF0">
    <property type="entry name" value="SIALATE O-ACETYLESTERASE"/>
    <property type="match status" value="1"/>
</dbReference>
<feature type="domain" description="Sialate O-acetylesterase" evidence="3">
    <location>
        <begin position="405"/>
        <end position="511"/>
    </location>
</feature>
<evidence type="ECO:0000313" key="4">
    <source>
        <dbReference type="EMBL" id="MFC3881504.1"/>
    </source>
</evidence>
<dbReference type="InterPro" id="IPR036514">
    <property type="entry name" value="SGNH_hydro_sf"/>
</dbReference>
<keyword evidence="2" id="KW-0732">Signal</keyword>
<keyword evidence="5" id="KW-1185">Reference proteome</keyword>
<name>A0ABV8AXH3_9BACT</name>
<dbReference type="EMBL" id="JBHRZS010000007">
    <property type="protein sequence ID" value="MFC3881504.1"/>
    <property type="molecule type" value="Genomic_DNA"/>
</dbReference>
<proteinExistence type="predicted"/>
<evidence type="ECO:0000256" key="2">
    <source>
        <dbReference type="SAM" id="SignalP"/>
    </source>
</evidence>
<dbReference type="InterPro" id="IPR039329">
    <property type="entry name" value="SIAE"/>
</dbReference>
<accession>A0ABV8AXH3</accession>
<gene>
    <name evidence="4" type="ORF">ACFOSV_15020</name>
</gene>
<organism evidence="4 5">
    <name type="scientific">Algoriphagus namhaensis</name>
    <dbReference type="NCBI Taxonomy" id="915353"/>
    <lineage>
        <taxon>Bacteria</taxon>
        <taxon>Pseudomonadati</taxon>
        <taxon>Bacteroidota</taxon>
        <taxon>Cytophagia</taxon>
        <taxon>Cytophagales</taxon>
        <taxon>Cyclobacteriaceae</taxon>
        <taxon>Algoriphagus</taxon>
    </lineage>
</organism>
<dbReference type="SUPFAM" id="SSF52266">
    <property type="entry name" value="SGNH hydrolase"/>
    <property type="match status" value="1"/>
</dbReference>
<feature type="chain" id="PRO_5046359316" evidence="2">
    <location>
        <begin position="26"/>
        <end position="639"/>
    </location>
</feature>
<dbReference type="PROSITE" id="PS51257">
    <property type="entry name" value="PROKAR_LIPOPROTEIN"/>
    <property type="match status" value="1"/>
</dbReference>
<dbReference type="SUPFAM" id="SSF49785">
    <property type="entry name" value="Galactose-binding domain-like"/>
    <property type="match status" value="1"/>
</dbReference>
<evidence type="ECO:0000256" key="1">
    <source>
        <dbReference type="ARBA" id="ARBA00022801"/>
    </source>
</evidence>